<dbReference type="WBParaSite" id="HPLM_0000555701-mRNA-1">
    <property type="protein sequence ID" value="HPLM_0000555701-mRNA-1"/>
    <property type="gene ID" value="HPLM_0000555701"/>
</dbReference>
<organism evidence="3">
    <name type="scientific">Haemonchus placei</name>
    <name type="common">Barber's pole worm</name>
    <dbReference type="NCBI Taxonomy" id="6290"/>
    <lineage>
        <taxon>Eukaryota</taxon>
        <taxon>Metazoa</taxon>
        <taxon>Ecdysozoa</taxon>
        <taxon>Nematoda</taxon>
        <taxon>Chromadorea</taxon>
        <taxon>Rhabditida</taxon>
        <taxon>Rhabditina</taxon>
        <taxon>Rhabditomorpha</taxon>
        <taxon>Strongyloidea</taxon>
        <taxon>Trichostrongylidae</taxon>
        <taxon>Haemonchus</taxon>
    </lineage>
</organism>
<dbReference type="AlphaFoldDB" id="A0A0N4W698"/>
<gene>
    <name evidence="1" type="ORF">HPLM_LOCUS5549</name>
</gene>
<name>A0A0N4W698_HAEPC</name>
<evidence type="ECO:0000313" key="1">
    <source>
        <dbReference type="EMBL" id="VDO26350.1"/>
    </source>
</evidence>
<evidence type="ECO:0000313" key="2">
    <source>
        <dbReference type="Proteomes" id="UP000268014"/>
    </source>
</evidence>
<accession>A0A0N4W698</accession>
<dbReference type="Proteomes" id="UP000268014">
    <property type="component" value="Unassembled WGS sequence"/>
</dbReference>
<proteinExistence type="predicted"/>
<evidence type="ECO:0000313" key="3">
    <source>
        <dbReference type="WBParaSite" id="HPLM_0000555701-mRNA-1"/>
    </source>
</evidence>
<sequence length="81" mass="8956">MLDCMDGIRSVFSHDSVRNRRVTAAALITLPSSSASKSPLRKGSSHLFVKYFEYLDAPEMASPIPIPYHSTTICCDSYTTL</sequence>
<dbReference type="EMBL" id="UZAF01016355">
    <property type="protein sequence ID" value="VDO26350.1"/>
    <property type="molecule type" value="Genomic_DNA"/>
</dbReference>
<reference evidence="3" key="1">
    <citation type="submission" date="2017-02" db="UniProtKB">
        <authorList>
            <consortium name="WormBaseParasite"/>
        </authorList>
    </citation>
    <scope>IDENTIFICATION</scope>
</reference>
<reference evidence="1 2" key="2">
    <citation type="submission" date="2018-11" db="EMBL/GenBank/DDBJ databases">
        <authorList>
            <consortium name="Pathogen Informatics"/>
        </authorList>
    </citation>
    <scope>NUCLEOTIDE SEQUENCE [LARGE SCALE GENOMIC DNA]</scope>
    <source>
        <strain evidence="1 2">MHpl1</strain>
    </source>
</reference>
<keyword evidence="2" id="KW-1185">Reference proteome</keyword>
<protein>
    <submittedName>
        <fullName evidence="3">Ovule protein</fullName>
    </submittedName>
</protein>